<evidence type="ECO:0000313" key="4">
    <source>
        <dbReference type="Proteomes" id="UP000595519"/>
    </source>
</evidence>
<gene>
    <name evidence="3" type="ORF">AMP2_gp087</name>
</gene>
<organism evidence="3 4">
    <name type="scientific">Pseudomonas phage vB_Pae_AM.P2</name>
    <dbReference type="NCBI Taxonomy" id="2731695"/>
    <lineage>
        <taxon>Viruses</taxon>
        <taxon>Duplodnaviria</taxon>
        <taxon>Heunggongvirae</taxon>
        <taxon>Uroviricota</taxon>
        <taxon>Caudoviricetes</taxon>
        <taxon>Schitoviridae</taxon>
        <taxon>Migulavirinae</taxon>
        <taxon>Luzseptimavirus</taxon>
        <taxon>Luzseptimavirus KPP21</taxon>
    </lineage>
</organism>
<sequence>MPPSDSGLSCTGSTKKSRNSTKPSKEYPMIKVFIPFLNQYQQAREIRVLEDLLKQMRHRFHDAQDERDSLADRVHLAYGRAQQAQEKVEDLERKLKSAERLSRRVMEANKELSEQLKDVVAERDRYVQEAQAKKPLTEDMVSLMSLVNTLKNAHTTAQRVPTQRNHEQFVMAATNVALQAKKV</sequence>
<evidence type="ECO:0000256" key="2">
    <source>
        <dbReference type="SAM" id="MobiDB-lite"/>
    </source>
</evidence>
<feature type="region of interest" description="Disordered" evidence="2">
    <location>
        <begin position="1"/>
        <end position="24"/>
    </location>
</feature>
<name>A0A7S5W9G8_9CAUD</name>
<feature type="coiled-coil region" evidence="1">
    <location>
        <begin position="46"/>
        <end position="129"/>
    </location>
</feature>
<feature type="compositionally biased region" description="Polar residues" evidence="2">
    <location>
        <begin position="1"/>
        <end position="14"/>
    </location>
</feature>
<protein>
    <submittedName>
        <fullName evidence="3">Uncharacterized protein</fullName>
    </submittedName>
</protein>
<evidence type="ECO:0000313" key="3">
    <source>
        <dbReference type="EMBL" id="QKE56035.1"/>
    </source>
</evidence>
<evidence type="ECO:0000256" key="1">
    <source>
        <dbReference type="SAM" id="Coils"/>
    </source>
</evidence>
<proteinExistence type="predicted"/>
<reference evidence="3 4" key="1">
    <citation type="journal article" date="2021" name="MSphere">
        <title>A Novel N4-Like Bacteriophage Isolated from a Wastewater Source in South India with Activity against Several Multidrug-Resistant Clinical Pseudomonas aeruginosa Isolates.</title>
        <authorList>
            <person name="Menon N.D."/>
            <person name="Kumar M.S."/>
            <person name="Satheesh Babu T.G."/>
            <person name="Bose S."/>
            <person name="Vijayakumar G."/>
            <person name="Baswe M."/>
            <person name="Chatterjee M."/>
            <person name="D'Silva J.R."/>
            <person name="Shetty K."/>
            <person name="Haripriyan J."/>
            <person name="Kumar A."/>
            <person name="Nair S."/>
            <person name="Somanath P."/>
            <person name="Nair B.G."/>
            <person name="Nizet V."/>
            <person name="Kumar G.B."/>
        </authorList>
    </citation>
    <scope>NUCLEOTIDE SEQUENCE [LARGE SCALE GENOMIC DNA]</scope>
</reference>
<accession>A0A7S5W9G8</accession>
<keyword evidence="1" id="KW-0175">Coiled coil</keyword>
<dbReference type="Proteomes" id="UP000595519">
    <property type="component" value="Segment"/>
</dbReference>
<dbReference type="EMBL" id="MT416090">
    <property type="protein sequence ID" value="QKE56035.1"/>
    <property type="molecule type" value="Genomic_DNA"/>
</dbReference>